<dbReference type="Gene3D" id="1.10.150.130">
    <property type="match status" value="1"/>
</dbReference>
<evidence type="ECO:0000256" key="2">
    <source>
        <dbReference type="ARBA" id="ARBA00023125"/>
    </source>
</evidence>
<sequence>MIPKVSIYYFIYTFKSNAKGEAPIYCKVSVNGKHKRFSTGISILPKLWDATKQKVRGKNLIAEDINSTLYLQTEHIQTIAKKLQENNPNGFSIDDLYFNLKQGIPDEQTFLKLMKERLDKMKELIGKEYAKDTYRKFKDVYNHTTNFIKYKYNMNDIPLKRLDYQFISTFQQYLLTERHQVPNSVNKTLQKVIETAKYAVKCGLLEKNPFMAYERLRVGSKSITFLTDDEIERLENYHFSQQRLEHVKDLYLFSVYSGLAYTEASLLCRKHIVKGLDGELWINMVRQKTNNSMQIPLLPPALKIIEKYSNKSQPIDKPILPMISNQRINSYLKEIAEILGINKRLTHHTARKTYASTILLNNDVPIEIVSKLLGHSSIRVTEAAYAQVMNKNISKHMKRLKQQLNDENE</sequence>
<name>A0A7X5Y9J0_9BACT</name>
<dbReference type="Gene3D" id="1.10.443.10">
    <property type="entry name" value="Intergrase catalytic core"/>
    <property type="match status" value="1"/>
</dbReference>
<dbReference type="Proteomes" id="UP001302374">
    <property type="component" value="Chromosome"/>
</dbReference>
<dbReference type="AlphaFoldDB" id="A0A7X5Y9J0"/>
<organism evidence="5 7">
    <name type="scientific">Butyricimonas paravirosa</name>
    <dbReference type="NCBI Taxonomy" id="1472417"/>
    <lineage>
        <taxon>Bacteria</taxon>
        <taxon>Pseudomonadati</taxon>
        <taxon>Bacteroidota</taxon>
        <taxon>Bacteroidia</taxon>
        <taxon>Bacteroidales</taxon>
        <taxon>Odoribacteraceae</taxon>
        <taxon>Butyricimonas</taxon>
    </lineage>
</organism>
<dbReference type="Pfam" id="PF00589">
    <property type="entry name" value="Phage_integrase"/>
    <property type="match status" value="1"/>
</dbReference>
<dbReference type="InterPro" id="IPR013762">
    <property type="entry name" value="Integrase-like_cat_sf"/>
</dbReference>
<protein>
    <submittedName>
        <fullName evidence="6">Site-specific integrase</fullName>
    </submittedName>
    <submittedName>
        <fullName evidence="5">Site-specific recombinase XerD</fullName>
    </submittedName>
</protein>
<comment type="similarity">
    <text evidence="1">Belongs to the 'phage' integrase family.</text>
</comment>
<dbReference type="InterPro" id="IPR035386">
    <property type="entry name" value="Arm-DNA-bind_5"/>
</dbReference>
<dbReference type="GeneID" id="86893027"/>
<dbReference type="PROSITE" id="PS51898">
    <property type="entry name" value="TYR_RECOMBINASE"/>
    <property type="match status" value="1"/>
</dbReference>
<keyword evidence="3" id="KW-0233">DNA recombination</keyword>
<dbReference type="Proteomes" id="UP000576368">
    <property type="component" value="Unassembled WGS sequence"/>
</dbReference>
<dbReference type="GO" id="GO:0003677">
    <property type="term" value="F:DNA binding"/>
    <property type="evidence" value="ECO:0007669"/>
    <property type="project" value="UniProtKB-KW"/>
</dbReference>
<dbReference type="InterPro" id="IPR002104">
    <property type="entry name" value="Integrase_catalytic"/>
</dbReference>
<dbReference type="InterPro" id="IPR010998">
    <property type="entry name" value="Integrase_recombinase_N"/>
</dbReference>
<proteinExistence type="inferred from homology"/>
<evidence type="ECO:0000256" key="3">
    <source>
        <dbReference type="ARBA" id="ARBA00023172"/>
    </source>
</evidence>
<dbReference type="InterPro" id="IPR011010">
    <property type="entry name" value="DNA_brk_join_enz"/>
</dbReference>
<dbReference type="RefSeq" id="WP_118305781.1">
    <property type="nucleotide sequence ID" value="NZ_BMPA01000002.1"/>
</dbReference>
<evidence type="ECO:0000313" key="8">
    <source>
        <dbReference type="Proteomes" id="UP001302374"/>
    </source>
</evidence>
<evidence type="ECO:0000313" key="5">
    <source>
        <dbReference type="EMBL" id="NJC17058.1"/>
    </source>
</evidence>
<evidence type="ECO:0000256" key="1">
    <source>
        <dbReference type="ARBA" id="ARBA00008857"/>
    </source>
</evidence>
<evidence type="ECO:0000259" key="4">
    <source>
        <dbReference type="PROSITE" id="PS51898"/>
    </source>
</evidence>
<dbReference type="Pfam" id="PF17293">
    <property type="entry name" value="Arm-DNA-bind_5"/>
    <property type="match status" value="1"/>
</dbReference>
<dbReference type="InterPro" id="IPR050090">
    <property type="entry name" value="Tyrosine_recombinase_XerCD"/>
</dbReference>
<feature type="domain" description="Tyr recombinase" evidence="4">
    <location>
        <begin position="221"/>
        <end position="398"/>
    </location>
</feature>
<gene>
    <name evidence="6" type="ORF">F1644_16995</name>
    <name evidence="5" type="ORF">GGR15_000663</name>
</gene>
<dbReference type="Pfam" id="PF13102">
    <property type="entry name" value="Phage_int_SAM_5"/>
    <property type="match status" value="1"/>
</dbReference>
<accession>A0A7X5Y9J0</accession>
<dbReference type="EMBL" id="CP043839">
    <property type="protein sequence ID" value="WOF13855.1"/>
    <property type="molecule type" value="Genomic_DNA"/>
</dbReference>
<evidence type="ECO:0000313" key="6">
    <source>
        <dbReference type="EMBL" id="WOF13855.1"/>
    </source>
</evidence>
<dbReference type="CDD" id="cd01185">
    <property type="entry name" value="INTN1_C_like"/>
    <property type="match status" value="1"/>
</dbReference>
<dbReference type="InterPro" id="IPR025269">
    <property type="entry name" value="SAM-like_dom"/>
</dbReference>
<dbReference type="PANTHER" id="PTHR30349">
    <property type="entry name" value="PHAGE INTEGRASE-RELATED"/>
    <property type="match status" value="1"/>
</dbReference>
<dbReference type="GO" id="GO:0006310">
    <property type="term" value="P:DNA recombination"/>
    <property type="evidence" value="ECO:0007669"/>
    <property type="project" value="UniProtKB-KW"/>
</dbReference>
<dbReference type="PANTHER" id="PTHR30349:SF64">
    <property type="entry name" value="PROPHAGE INTEGRASE INTD-RELATED"/>
    <property type="match status" value="1"/>
</dbReference>
<dbReference type="SUPFAM" id="SSF56349">
    <property type="entry name" value="DNA breaking-rejoining enzymes"/>
    <property type="match status" value="1"/>
</dbReference>
<dbReference type="EMBL" id="JAATLI010000002">
    <property type="protein sequence ID" value="NJC17058.1"/>
    <property type="molecule type" value="Genomic_DNA"/>
</dbReference>
<evidence type="ECO:0000313" key="7">
    <source>
        <dbReference type="Proteomes" id="UP000576368"/>
    </source>
</evidence>
<dbReference type="GO" id="GO:0015074">
    <property type="term" value="P:DNA integration"/>
    <property type="evidence" value="ECO:0007669"/>
    <property type="project" value="InterPro"/>
</dbReference>
<reference evidence="5 7" key="2">
    <citation type="submission" date="2020-03" db="EMBL/GenBank/DDBJ databases">
        <title>Genomic Encyclopedia of Type Strains, Phase IV (KMG-IV): sequencing the most valuable type-strain genomes for metagenomic binning, comparative biology and taxonomic classification.</title>
        <authorList>
            <person name="Goeker M."/>
        </authorList>
    </citation>
    <scope>NUCLEOTIDE SEQUENCE [LARGE SCALE GENOMIC DNA]</scope>
    <source>
        <strain evidence="5 7">DSM 105722</strain>
    </source>
</reference>
<keyword evidence="2" id="KW-0238">DNA-binding</keyword>
<keyword evidence="8" id="KW-1185">Reference proteome</keyword>
<reference evidence="6 8" key="1">
    <citation type="submission" date="2019-09" db="EMBL/GenBank/DDBJ databases">
        <title>Butyricimonas paravirosa DSM 105722 (=214-4 = JCM 18677 = CCUG 65563).</title>
        <authorList>
            <person name="Le Roy T."/>
            <person name="Cani P.D."/>
        </authorList>
    </citation>
    <scope>NUCLEOTIDE SEQUENCE [LARGE SCALE GENOMIC DNA]</scope>
    <source>
        <strain evidence="6 8">DSM 105722</strain>
    </source>
</reference>